<accession>A0ABR1T234</accession>
<comment type="caution">
    <text evidence="1">The sequence shown here is derived from an EMBL/GenBank/DDBJ whole genome shotgun (WGS) entry which is preliminary data.</text>
</comment>
<name>A0ABR1T234_9PEZI</name>
<evidence type="ECO:0000313" key="2">
    <source>
        <dbReference type="Proteomes" id="UP001444661"/>
    </source>
</evidence>
<proteinExistence type="predicted"/>
<evidence type="ECO:0000313" key="1">
    <source>
        <dbReference type="EMBL" id="KAK8040010.1"/>
    </source>
</evidence>
<dbReference type="EMBL" id="JAQQWK010000006">
    <property type="protein sequence ID" value="KAK8040010.1"/>
    <property type="molecule type" value="Genomic_DNA"/>
</dbReference>
<keyword evidence="2" id="KW-1185">Reference proteome</keyword>
<reference evidence="1 2" key="1">
    <citation type="submission" date="2023-01" db="EMBL/GenBank/DDBJ databases">
        <title>Analysis of 21 Apiospora genomes using comparative genomics revels a genus with tremendous synthesis potential of carbohydrate active enzymes and secondary metabolites.</title>
        <authorList>
            <person name="Sorensen T."/>
        </authorList>
    </citation>
    <scope>NUCLEOTIDE SEQUENCE [LARGE SCALE GENOMIC DNA]</scope>
    <source>
        <strain evidence="1 2">CBS 33761</strain>
    </source>
</reference>
<gene>
    <name evidence="1" type="ORF">PG993_008421</name>
</gene>
<protein>
    <submittedName>
        <fullName evidence="1">Uncharacterized protein</fullName>
    </submittedName>
</protein>
<organism evidence="1 2">
    <name type="scientific">Apiospora rasikravindrae</name>
    <dbReference type="NCBI Taxonomy" id="990691"/>
    <lineage>
        <taxon>Eukaryota</taxon>
        <taxon>Fungi</taxon>
        <taxon>Dikarya</taxon>
        <taxon>Ascomycota</taxon>
        <taxon>Pezizomycotina</taxon>
        <taxon>Sordariomycetes</taxon>
        <taxon>Xylariomycetidae</taxon>
        <taxon>Amphisphaeriales</taxon>
        <taxon>Apiosporaceae</taxon>
        <taxon>Apiospora</taxon>
    </lineage>
</organism>
<dbReference type="Proteomes" id="UP001444661">
    <property type="component" value="Unassembled WGS sequence"/>
</dbReference>
<sequence>MSVSNKQSGQSNAGPFNNLNILVRNTSGQYVAQRAAASSDKKDAGVRVAALAPRISSADPSQKGPKFRYCYRVDVQCTSSLESAAASPSAS</sequence>